<sequence>MVVVDLERYAERNPWLTDAVIVTALAGGAVLGLTLVGPGESRPDNVWDAALLTGLACLTILRGRGHARTAVVVTTLCAVVTGSLGYLLTPLLLAPVMVALYWLAATTTPRTSWTFGGIATAAVVATAVGLDNFDEMVALRALGPALWLLLPLALGSSSRLRRAYVDAVHARAEYAERTREEEARLRVSEERLRIARDLHDIMAHHMAVAHAHAGTAAHLLDTNPQLTKAMLADLQATTTKAMLDLRDTVGVLRTGGVDDESLEPTPGLAKLPDLLTSCRSAGLEVACEVEGEPQELPSGIDLSAYRIIQEALTNATKHSSTGGAQLNLYYGNGALTITIGNSRSPSAPPRSKTVGFGLTGMQERAQAVGGHLTVNDVNPGTFEVVTTLPLQTHAAPLRLPTIPTSS</sequence>
<dbReference type="InterPro" id="IPR011712">
    <property type="entry name" value="Sig_transdc_His_kin_sub3_dim/P"/>
</dbReference>
<name>A0A4R2IWK2_9ACTN</name>
<gene>
    <name evidence="11" type="ORF">EV646_102247</name>
</gene>
<dbReference type="GO" id="GO:0016020">
    <property type="term" value="C:membrane"/>
    <property type="evidence" value="ECO:0007669"/>
    <property type="project" value="InterPro"/>
</dbReference>
<keyword evidence="3" id="KW-0597">Phosphoprotein</keyword>
<dbReference type="PANTHER" id="PTHR24421:SF10">
    <property type="entry name" value="NITRATE_NITRITE SENSOR PROTEIN NARQ"/>
    <property type="match status" value="1"/>
</dbReference>
<reference evidence="11 12" key="1">
    <citation type="journal article" date="2015" name="Stand. Genomic Sci.">
        <title>Genomic Encyclopedia of Bacterial and Archaeal Type Strains, Phase III: the genomes of soil and plant-associated and newly described type strains.</title>
        <authorList>
            <person name="Whitman W.B."/>
            <person name="Woyke T."/>
            <person name="Klenk H.P."/>
            <person name="Zhou Y."/>
            <person name="Lilburn T.G."/>
            <person name="Beck B.J."/>
            <person name="De Vos P."/>
            <person name="Vandamme P."/>
            <person name="Eisen J.A."/>
            <person name="Garrity G."/>
            <person name="Hugenholtz P."/>
            <person name="Kyrpides N.C."/>
        </authorList>
    </citation>
    <scope>NUCLEOTIDE SEQUENCE [LARGE SCALE GENOMIC DNA]</scope>
    <source>
        <strain evidence="11 12">VKM Ac-2541</strain>
    </source>
</reference>
<protein>
    <recommendedName>
        <fullName evidence="2">histidine kinase</fullName>
        <ecNumber evidence="2">2.7.13.3</ecNumber>
    </recommendedName>
</protein>
<evidence type="ECO:0000313" key="11">
    <source>
        <dbReference type="EMBL" id="TCO50173.1"/>
    </source>
</evidence>
<proteinExistence type="predicted"/>
<dbReference type="Proteomes" id="UP000295573">
    <property type="component" value="Unassembled WGS sequence"/>
</dbReference>
<dbReference type="InterPro" id="IPR050482">
    <property type="entry name" value="Sensor_HK_TwoCompSys"/>
</dbReference>
<evidence type="ECO:0000256" key="4">
    <source>
        <dbReference type="ARBA" id="ARBA00022679"/>
    </source>
</evidence>
<dbReference type="Pfam" id="PF07730">
    <property type="entry name" value="HisKA_3"/>
    <property type="match status" value="1"/>
</dbReference>
<evidence type="ECO:0000256" key="3">
    <source>
        <dbReference type="ARBA" id="ARBA00022553"/>
    </source>
</evidence>
<keyword evidence="4" id="KW-0808">Transferase</keyword>
<evidence type="ECO:0000256" key="6">
    <source>
        <dbReference type="ARBA" id="ARBA00022777"/>
    </source>
</evidence>
<evidence type="ECO:0000256" key="7">
    <source>
        <dbReference type="ARBA" id="ARBA00022840"/>
    </source>
</evidence>
<keyword evidence="8" id="KW-0902">Two-component regulatory system</keyword>
<keyword evidence="9" id="KW-0812">Transmembrane</keyword>
<evidence type="ECO:0000256" key="5">
    <source>
        <dbReference type="ARBA" id="ARBA00022741"/>
    </source>
</evidence>
<evidence type="ECO:0000256" key="8">
    <source>
        <dbReference type="ARBA" id="ARBA00023012"/>
    </source>
</evidence>
<comment type="catalytic activity">
    <reaction evidence="1">
        <text>ATP + protein L-histidine = ADP + protein N-phospho-L-histidine.</text>
        <dbReference type="EC" id="2.7.13.3"/>
    </reaction>
</comment>
<dbReference type="GO" id="GO:0000155">
    <property type="term" value="F:phosphorelay sensor kinase activity"/>
    <property type="evidence" value="ECO:0007669"/>
    <property type="project" value="InterPro"/>
</dbReference>
<dbReference type="SUPFAM" id="SSF55874">
    <property type="entry name" value="ATPase domain of HSP90 chaperone/DNA topoisomerase II/histidine kinase"/>
    <property type="match status" value="1"/>
</dbReference>
<dbReference type="Gene3D" id="1.20.5.1930">
    <property type="match status" value="1"/>
</dbReference>
<evidence type="ECO:0000256" key="1">
    <source>
        <dbReference type="ARBA" id="ARBA00000085"/>
    </source>
</evidence>
<keyword evidence="5" id="KW-0547">Nucleotide-binding</keyword>
<accession>A0A4R2IWK2</accession>
<dbReference type="PANTHER" id="PTHR24421">
    <property type="entry name" value="NITRATE/NITRITE SENSOR PROTEIN NARX-RELATED"/>
    <property type="match status" value="1"/>
</dbReference>
<keyword evidence="9" id="KW-0472">Membrane</keyword>
<keyword evidence="6 11" id="KW-0418">Kinase</keyword>
<organism evidence="11 12">
    <name type="scientific">Kribbella antiqua</name>
    <dbReference type="NCBI Taxonomy" id="2512217"/>
    <lineage>
        <taxon>Bacteria</taxon>
        <taxon>Bacillati</taxon>
        <taxon>Actinomycetota</taxon>
        <taxon>Actinomycetes</taxon>
        <taxon>Propionibacteriales</taxon>
        <taxon>Kribbellaceae</taxon>
        <taxon>Kribbella</taxon>
    </lineage>
</organism>
<dbReference type="EMBL" id="SLWR01000002">
    <property type="protein sequence ID" value="TCO50173.1"/>
    <property type="molecule type" value="Genomic_DNA"/>
</dbReference>
<evidence type="ECO:0000256" key="9">
    <source>
        <dbReference type="SAM" id="Phobius"/>
    </source>
</evidence>
<evidence type="ECO:0000259" key="10">
    <source>
        <dbReference type="Pfam" id="PF07730"/>
    </source>
</evidence>
<comment type="caution">
    <text evidence="11">The sequence shown here is derived from an EMBL/GenBank/DDBJ whole genome shotgun (WGS) entry which is preliminary data.</text>
</comment>
<dbReference type="CDD" id="cd16917">
    <property type="entry name" value="HATPase_UhpB-NarQ-NarX-like"/>
    <property type="match status" value="1"/>
</dbReference>
<dbReference type="AlphaFoldDB" id="A0A4R2IWK2"/>
<evidence type="ECO:0000313" key="12">
    <source>
        <dbReference type="Proteomes" id="UP000295573"/>
    </source>
</evidence>
<dbReference type="GO" id="GO:0005524">
    <property type="term" value="F:ATP binding"/>
    <property type="evidence" value="ECO:0007669"/>
    <property type="project" value="UniProtKB-KW"/>
</dbReference>
<feature type="transmembrane region" description="Helical" evidence="9">
    <location>
        <begin position="111"/>
        <end position="130"/>
    </location>
</feature>
<dbReference type="InterPro" id="IPR036890">
    <property type="entry name" value="HATPase_C_sf"/>
</dbReference>
<evidence type="ECO:0000256" key="2">
    <source>
        <dbReference type="ARBA" id="ARBA00012438"/>
    </source>
</evidence>
<keyword evidence="9" id="KW-1133">Transmembrane helix</keyword>
<dbReference type="EC" id="2.7.13.3" evidence="2"/>
<feature type="transmembrane region" description="Helical" evidence="9">
    <location>
        <begin position="20"/>
        <end position="39"/>
    </location>
</feature>
<keyword evidence="12" id="KW-1185">Reference proteome</keyword>
<dbReference type="Gene3D" id="3.30.565.10">
    <property type="entry name" value="Histidine kinase-like ATPase, C-terminal domain"/>
    <property type="match status" value="1"/>
</dbReference>
<feature type="domain" description="Signal transduction histidine kinase subgroup 3 dimerisation and phosphoacceptor" evidence="10">
    <location>
        <begin position="190"/>
        <end position="255"/>
    </location>
</feature>
<feature type="transmembrane region" description="Helical" evidence="9">
    <location>
        <begin position="136"/>
        <end position="154"/>
    </location>
</feature>
<keyword evidence="7" id="KW-0067">ATP-binding</keyword>
<dbReference type="GO" id="GO:0046983">
    <property type="term" value="F:protein dimerization activity"/>
    <property type="evidence" value="ECO:0007669"/>
    <property type="project" value="InterPro"/>
</dbReference>